<feature type="transmembrane region" description="Helical" evidence="10">
    <location>
        <begin position="270"/>
        <end position="286"/>
    </location>
</feature>
<keyword evidence="4" id="KW-0997">Cell inner membrane</keyword>
<keyword evidence="6" id="KW-0029">Amino-acid transport</keyword>
<name>A0A1Y6C4W7_9PROT</name>
<feature type="transmembrane region" description="Helical" evidence="10">
    <location>
        <begin position="193"/>
        <end position="219"/>
    </location>
</feature>
<evidence type="ECO:0000256" key="5">
    <source>
        <dbReference type="ARBA" id="ARBA00022692"/>
    </source>
</evidence>
<evidence type="ECO:0000256" key="10">
    <source>
        <dbReference type="SAM" id="Phobius"/>
    </source>
</evidence>
<dbReference type="EMBL" id="FWZX01000016">
    <property type="protein sequence ID" value="SMF45655.1"/>
    <property type="molecule type" value="Genomic_DNA"/>
</dbReference>
<keyword evidence="3" id="KW-1003">Cell membrane</keyword>
<evidence type="ECO:0000313" key="12">
    <source>
        <dbReference type="Proteomes" id="UP000192917"/>
    </source>
</evidence>
<keyword evidence="8 10" id="KW-0472">Membrane</keyword>
<dbReference type="GO" id="GO:0005304">
    <property type="term" value="F:L-valine transmembrane transporter activity"/>
    <property type="evidence" value="ECO:0007669"/>
    <property type="project" value="TreeGrafter"/>
</dbReference>
<sequence>MNPGLYIAQQVINAISLGSLYALVAIGLSMVFGILRMTNFAHGDMMMVGAFGTLLLGFAGLPFWLAALGGIAIGALAGVIVERVAYRPVRGAPDVSLLLTSLAVTYILENLGILIFSSSPRNFPLPDWMNVALQFYDGQLTFTQINVVTVVATAVSLGFLGWFVTRTNAGIGMRAAAEDLQAAQLVGLDVDRLIVVAFAIASAFAGLAGVLWAAQSGIVEPHMGFTPLLKAFVAAIIGGFGSIAGALIGGFVLGALEIFIVAFLPSAVSPYRDAIVFALLIAFLLFRPNGLLNRSQEIKL</sequence>
<dbReference type="GO" id="GO:1903806">
    <property type="term" value="P:L-isoleucine import across plasma membrane"/>
    <property type="evidence" value="ECO:0007669"/>
    <property type="project" value="TreeGrafter"/>
</dbReference>
<dbReference type="GO" id="GO:0015808">
    <property type="term" value="P:L-alanine transport"/>
    <property type="evidence" value="ECO:0007669"/>
    <property type="project" value="TreeGrafter"/>
</dbReference>
<reference evidence="11 12" key="1">
    <citation type="submission" date="2017-04" db="EMBL/GenBank/DDBJ databases">
        <authorList>
            <person name="Afonso C.L."/>
            <person name="Miller P.J."/>
            <person name="Scott M.A."/>
            <person name="Spackman E."/>
            <person name="Goraichik I."/>
            <person name="Dimitrov K.M."/>
            <person name="Suarez D.L."/>
            <person name="Swayne D.E."/>
        </authorList>
    </citation>
    <scope>NUCLEOTIDE SEQUENCE [LARGE SCALE GENOMIC DNA]</scope>
    <source>
        <strain evidence="11 12">USBA 355</strain>
    </source>
</reference>
<organism evidence="11 12">
    <name type="scientific">Tistlia consotensis USBA 355</name>
    <dbReference type="NCBI Taxonomy" id="560819"/>
    <lineage>
        <taxon>Bacteria</taxon>
        <taxon>Pseudomonadati</taxon>
        <taxon>Pseudomonadota</taxon>
        <taxon>Alphaproteobacteria</taxon>
        <taxon>Rhodospirillales</taxon>
        <taxon>Rhodovibrionaceae</taxon>
        <taxon>Tistlia</taxon>
    </lineage>
</organism>
<evidence type="ECO:0000256" key="3">
    <source>
        <dbReference type="ARBA" id="ARBA00022475"/>
    </source>
</evidence>
<dbReference type="GO" id="GO:0015192">
    <property type="term" value="F:L-phenylalanine transmembrane transporter activity"/>
    <property type="evidence" value="ECO:0007669"/>
    <property type="project" value="TreeGrafter"/>
</dbReference>
<evidence type="ECO:0000313" key="11">
    <source>
        <dbReference type="EMBL" id="SMF45655.1"/>
    </source>
</evidence>
<evidence type="ECO:0000256" key="4">
    <source>
        <dbReference type="ARBA" id="ARBA00022519"/>
    </source>
</evidence>
<evidence type="ECO:0000256" key="9">
    <source>
        <dbReference type="ARBA" id="ARBA00037998"/>
    </source>
</evidence>
<dbReference type="InterPro" id="IPR052157">
    <property type="entry name" value="BCAA_transport_permease"/>
</dbReference>
<feature type="transmembrane region" description="Helical" evidence="10">
    <location>
        <begin position="97"/>
        <end position="119"/>
    </location>
</feature>
<dbReference type="PANTHER" id="PTHR11795:SF371">
    <property type="entry name" value="HIGH-AFFINITY BRANCHED-CHAIN AMINO ACID TRANSPORT SYSTEM PERMEASE PROTEIN LIVH"/>
    <property type="match status" value="1"/>
</dbReference>
<dbReference type="STRING" id="560819.SAMN05428998_11626"/>
<dbReference type="GO" id="GO:0005886">
    <property type="term" value="C:plasma membrane"/>
    <property type="evidence" value="ECO:0007669"/>
    <property type="project" value="UniProtKB-SubCell"/>
</dbReference>
<dbReference type="Pfam" id="PF02653">
    <property type="entry name" value="BPD_transp_2"/>
    <property type="match status" value="1"/>
</dbReference>
<gene>
    <name evidence="11" type="ORF">SAMN05428998_11626</name>
</gene>
<evidence type="ECO:0000256" key="7">
    <source>
        <dbReference type="ARBA" id="ARBA00022989"/>
    </source>
</evidence>
<accession>A0A1Y6C4W7</accession>
<keyword evidence="12" id="KW-1185">Reference proteome</keyword>
<dbReference type="PANTHER" id="PTHR11795">
    <property type="entry name" value="BRANCHED-CHAIN AMINO ACID TRANSPORT SYSTEM PERMEASE PROTEIN LIVH"/>
    <property type="match status" value="1"/>
</dbReference>
<keyword evidence="2" id="KW-0813">Transport</keyword>
<evidence type="ECO:0000256" key="8">
    <source>
        <dbReference type="ARBA" id="ARBA00023136"/>
    </source>
</evidence>
<keyword evidence="5 10" id="KW-0812">Transmembrane</keyword>
<proteinExistence type="inferred from homology"/>
<protein>
    <submittedName>
        <fullName evidence="11">Amino acid/amide ABC transporter membrane protein 1, HAAT family</fullName>
    </submittedName>
</protein>
<dbReference type="InterPro" id="IPR001851">
    <property type="entry name" value="ABC_transp_permease"/>
</dbReference>
<evidence type="ECO:0000256" key="1">
    <source>
        <dbReference type="ARBA" id="ARBA00004651"/>
    </source>
</evidence>
<dbReference type="RefSeq" id="WP_085124131.1">
    <property type="nucleotide sequence ID" value="NZ_FWZX01000016.1"/>
</dbReference>
<feature type="transmembrane region" description="Helical" evidence="10">
    <location>
        <begin position="47"/>
        <end position="77"/>
    </location>
</feature>
<feature type="transmembrane region" description="Helical" evidence="10">
    <location>
        <begin position="231"/>
        <end position="264"/>
    </location>
</feature>
<dbReference type="Proteomes" id="UP000192917">
    <property type="component" value="Unassembled WGS sequence"/>
</dbReference>
<dbReference type="CDD" id="cd06582">
    <property type="entry name" value="TM_PBP1_LivH_like"/>
    <property type="match status" value="1"/>
</dbReference>
<dbReference type="GO" id="GO:0015188">
    <property type="term" value="F:L-isoleucine transmembrane transporter activity"/>
    <property type="evidence" value="ECO:0007669"/>
    <property type="project" value="TreeGrafter"/>
</dbReference>
<feature type="transmembrane region" description="Helical" evidence="10">
    <location>
        <begin position="140"/>
        <end position="164"/>
    </location>
</feature>
<comment type="similarity">
    <text evidence="9">Belongs to the binding-protein-dependent transport system permease family. LivHM subfamily.</text>
</comment>
<feature type="transmembrane region" description="Helical" evidence="10">
    <location>
        <begin position="12"/>
        <end position="35"/>
    </location>
</feature>
<keyword evidence="7 10" id="KW-1133">Transmembrane helix</keyword>
<comment type="subcellular location">
    <subcellularLocation>
        <location evidence="1">Cell membrane</location>
        <topology evidence="1">Multi-pass membrane protein</topology>
    </subcellularLocation>
</comment>
<dbReference type="GO" id="GO:0015190">
    <property type="term" value="F:L-leucine transmembrane transporter activity"/>
    <property type="evidence" value="ECO:0007669"/>
    <property type="project" value="TreeGrafter"/>
</dbReference>
<dbReference type="AlphaFoldDB" id="A0A1Y6C4W7"/>
<evidence type="ECO:0000256" key="6">
    <source>
        <dbReference type="ARBA" id="ARBA00022970"/>
    </source>
</evidence>
<dbReference type="GO" id="GO:0042941">
    <property type="term" value="P:D-alanine transmembrane transport"/>
    <property type="evidence" value="ECO:0007669"/>
    <property type="project" value="TreeGrafter"/>
</dbReference>
<evidence type="ECO:0000256" key="2">
    <source>
        <dbReference type="ARBA" id="ARBA00022448"/>
    </source>
</evidence>